<dbReference type="OrthoDB" id="4578643at2"/>
<dbReference type="CDD" id="cd18098">
    <property type="entry name" value="SpoU-like"/>
    <property type="match status" value="1"/>
</dbReference>
<dbReference type="GO" id="GO:0006396">
    <property type="term" value="P:RNA processing"/>
    <property type="evidence" value="ECO:0007669"/>
    <property type="project" value="InterPro"/>
</dbReference>
<dbReference type="InterPro" id="IPR029026">
    <property type="entry name" value="tRNA_m1G_MTases_N"/>
</dbReference>
<organism evidence="5 6">
    <name type="scientific">Hypericibacter terrae</name>
    <dbReference type="NCBI Taxonomy" id="2602015"/>
    <lineage>
        <taxon>Bacteria</taxon>
        <taxon>Pseudomonadati</taxon>
        <taxon>Pseudomonadota</taxon>
        <taxon>Alphaproteobacteria</taxon>
        <taxon>Rhodospirillales</taxon>
        <taxon>Dongiaceae</taxon>
        <taxon>Hypericibacter</taxon>
    </lineage>
</organism>
<evidence type="ECO:0000259" key="4">
    <source>
        <dbReference type="Pfam" id="PF00588"/>
    </source>
</evidence>
<dbReference type="InterPro" id="IPR029028">
    <property type="entry name" value="Alpha/beta_knot_MTases"/>
</dbReference>
<feature type="region of interest" description="Disordered" evidence="3">
    <location>
        <begin position="154"/>
        <end position="183"/>
    </location>
</feature>
<keyword evidence="6" id="KW-1185">Reference proteome</keyword>
<evidence type="ECO:0000313" key="5">
    <source>
        <dbReference type="EMBL" id="QEX19746.1"/>
    </source>
</evidence>
<protein>
    <submittedName>
        <fullName evidence="5">rRNA methyltransferase</fullName>
    </submittedName>
</protein>
<dbReference type="InterPro" id="IPR001537">
    <property type="entry name" value="SpoU_MeTrfase"/>
</dbReference>
<dbReference type="GO" id="GO:0032259">
    <property type="term" value="P:methylation"/>
    <property type="evidence" value="ECO:0007669"/>
    <property type="project" value="UniProtKB-KW"/>
</dbReference>
<dbReference type="RefSeq" id="WP_151179783.1">
    <property type="nucleotide sequence ID" value="NZ_CP042906.1"/>
</dbReference>
<evidence type="ECO:0000256" key="1">
    <source>
        <dbReference type="ARBA" id="ARBA00022603"/>
    </source>
</evidence>
<dbReference type="Proteomes" id="UP000326202">
    <property type="component" value="Chromosome"/>
</dbReference>
<evidence type="ECO:0000256" key="2">
    <source>
        <dbReference type="ARBA" id="ARBA00022679"/>
    </source>
</evidence>
<dbReference type="PANTHER" id="PTHR43191:SF7">
    <property type="entry name" value="OBP33PEP LIKE PROTEIN"/>
    <property type="match status" value="1"/>
</dbReference>
<dbReference type="Pfam" id="PF00588">
    <property type="entry name" value="SpoU_methylase"/>
    <property type="match status" value="1"/>
</dbReference>
<dbReference type="AlphaFoldDB" id="A0A5J6MYL2"/>
<dbReference type="SUPFAM" id="SSF75217">
    <property type="entry name" value="alpha/beta knot"/>
    <property type="match status" value="1"/>
</dbReference>
<sequence length="183" mass="20122">MRGYFGIGIEGVSKPMNLGSLMRTAHAFGASFCFAIGATFDTREARLADTSDALQSLPFHDYPDLAAFQLPKGCQLVGLEFIEDAVELPSFRHPTRAAYVMGAERDDLSPALLARCDHVVKIPTRFCINVALAGALVMYDRMISLGRFAERPVRAGGPTEAPAPHRHGEPIWKQKQRTRLPKP</sequence>
<gene>
    <name evidence="5" type="ORF">FRZ44_50610</name>
</gene>
<dbReference type="KEGG" id="htq:FRZ44_50610"/>
<evidence type="ECO:0000256" key="3">
    <source>
        <dbReference type="SAM" id="MobiDB-lite"/>
    </source>
</evidence>
<dbReference type="Gene3D" id="3.40.1280.10">
    <property type="match status" value="1"/>
</dbReference>
<feature type="compositionally biased region" description="Basic residues" evidence="3">
    <location>
        <begin position="174"/>
        <end position="183"/>
    </location>
</feature>
<dbReference type="InterPro" id="IPR051259">
    <property type="entry name" value="rRNA_Methyltransferase"/>
</dbReference>
<dbReference type="PANTHER" id="PTHR43191">
    <property type="entry name" value="RRNA METHYLTRANSFERASE 3"/>
    <property type="match status" value="1"/>
</dbReference>
<dbReference type="GO" id="GO:0003723">
    <property type="term" value="F:RNA binding"/>
    <property type="evidence" value="ECO:0007669"/>
    <property type="project" value="InterPro"/>
</dbReference>
<keyword evidence="2 5" id="KW-0808">Transferase</keyword>
<proteinExistence type="predicted"/>
<reference evidence="5 6" key="1">
    <citation type="submission" date="2019-08" db="EMBL/GenBank/DDBJ databases">
        <title>Hyperibacter terrae gen. nov., sp. nov. and Hyperibacter viscosus sp. nov., two new members in the family Rhodospirillaceae isolated from the rhizosphere of Hypericum perforatum.</title>
        <authorList>
            <person name="Noviana Z."/>
        </authorList>
    </citation>
    <scope>NUCLEOTIDE SEQUENCE [LARGE SCALE GENOMIC DNA]</scope>
    <source>
        <strain evidence="5 6">R5913</strain>
    </source>
</reference>
<feature type="domain" description="tRNA/rRNA methyltransferase SpoU type" evidence="4">
    <location>
        <begin position="8"/>
        <end position="139"/>
    </location>
</feature>
<name>A0A5J6MYL2_9PROT</name>
<dbReference type="EMBL" id="CP042906">
    <property type="protein sequence ID" value="QEX19746.1"/>
    <property type="molecule type" value="Genomic_DNA"/>
</dbReference>
<keyword evidence="1 5" id="KW-0489">Methyltransferase</keyword>
<accession>A0A5J6MYL2</accession>
<dbReference type="GO" id="GO:0008173">
    <property type="term" value="F:RNA methyltransferase activity"/>
    <property type="evidence" value="ECO:0007669"/>
    <property type="project" value="InterPro"/>
</dbReference>
<evidence type="ECO:0000313" key="6">
    <source>
        <dbReference type="Proteomes" id="UP000326202"/>
    </source>
</evidence>